<evidence type="ECO:0000313" key="3">
    <source>
        <dbReference type="RefSeq" id="XP_016514735.1"/>
    </source>
</evidence>
<evidence type="ECO:0000256" key="1">
    <source>
        <dbReference type="SAM" id="Coils"/>
    </source>
</evidence>
<dbReference type="PANTHER" id="PTHR35461">
    <property type="entry name" value="BNAANNG14610D PROTEIN"/>
    <property type="match status" value="1"/>
</dbReference>
<protein>
    <submittedName>
        <fullName evidence="3">Uncharacterized protein LOC107831481</fullName>
    </submittedName>
</protein>
<feature type="coiled-coil region" evidence="1">
    <location>
        <begin position="95"/>
        <end position="122"/>
    </location>
</feature>
<evidence type="ECO:0000313" key="2">
    <source>
        <dbReference type="Proteomes" id="UP000790787"/>
    </source>
</evidence>
<dbReference type="OrthoDB" id="1928787at2759"/>
<dbReference type="PANTHER" id="PTHR35461:SF1">
    <property type="entry name" value="LOW PROTEIN: ATP-DEPENDENT RNA HELICASE-LIKE PROTEIN"/>
    <property type="match status" value="1"/>
</dbReference>
<dbReference type="OMA" id="FTDMHSE"/>
<proteinExistence type="predicted"/>
<name>A0A1S4DMV9_TOBAC</name>
<reference evidence="2" key="1">
    <citation type="journal article" date="2014" name="Nat. Commun.">
        <title>The tobacco genome sequence and its comparison with those of tomato and potato.</title>
        <authorList>
            <person name="Sierro N."/>
            <person name="Battey J.N."/>
            <person name="Ouadi S."/>
            <person name="Bakaher N."/>
            <person name="Bovet L."/>
            <person name="Willig A."/>
            <person name="Goepfert S."/>
            <person name="Peitsch M.C."/>
            <person name="Ivanov N.V."/>
        </authorList>
    </citation>
    <scope>NUCLEOTIDE SEQUENCE [LARGE SCALE GENOMIC DNA]</scope>
</reference>
<dbReference type="GeneID" id="107831481"/>
<keyword evidence="1" id="KW-0175">Coiled coil</keyword>
<dbReference type="PaxDb" id="4097-A0A1S4DMV9"/>
<dbReference type="RefSeq" id="XP_016514735.1">
    <property type="nucleotide sequence ID" value="XM_016659249.1"/>
</dbReference>
<reference evidence="3" key="2">
    <citation type="submission" date="2025-08" db="UniProtKB">
        <authorList>
            <consortium name="RefSeq"/>
        </authorList>
    </citation>
    <scope>IDENTIFICATION</scope>
    <source>
        <tissue evidence="3">Leaf</tissue>
    </source>
</reference>
<sequence>MGELYRKTVNPQILLKKSFKKTKNLLLKTLHNLKSFLFKGHHKLPKVCHFNPFFSGSNRIPNSIIQELDDFYRDFPQQWEHCDLNEVPERNNICEESVENTMENQERMRKEEKERATFNEENIGEAFLQSTSKGQILAQKMKELDLLDEEDLEQMLDIEEVLHYYSHLNCPFYLDIVDKFFMDMYTEFSLPQPFININGSMRSLGPTEL</sequence>
<organism evidence="2 3">
    <name type="scientific">Nicotiana tabacum</name>
    <name type="common">Common tobacco</name>
    <dbReference type="NCBI Taxonomy" id="4097"/>
    <lineage>
        <taxon>Eukaryota</taxon>
        <taxon>Viridiplantae</taxon>
        <taxon>Streptophyta</taxon>
        <taxon>Embryophyta</taxon>
        <taxon>Tracheophyta</taxon>
        <taxon>Spermatophyta</taxon>
        <taxon>Magnoliopsida</taxon>
        <taxon>eudicotyledons</taxon>
        <taxon>Gunneridae</taxon>
        <taxon>Pentapetalae</taxon>
        <taxon>asterids</taxon>
        <taxon>lamiids</taxon>
        <taxon>Solanales</taxon>
        <taxon>Solanaceae</taxon>
        <taxon>Nicotianoideae</taxon>
        <taxon>Nicotianeae</taxon>
        <taxon>Nicotiana</taxon>
    </lineage>
</organism>
<dbReference type="RefSeq" id="XP_016514735.1">
    <property type="nucleotide sequence ID" value="XM_016659249.2"/>
</dbReference>
<dbReference type="KEGG" id="nta:107831481"/>
<dbReference type="AlphaFoldDB" id="A0A1S4DMV9"/>
<accession>A0A1S4DMV9</accession>
<dbReference type="STRING" id="4097.A0A1S4DMV9"/>
<gene>
    <name evidence="3" type="primary">LOC107831481</name>
</gene>
<keyword evidence="2" id="KW-1185">Reference proteome</keyword>
<dbReference type="Proteomes" id="UP000790787">
    <property type="component" value="Chromosome 8"/>
</dbReference>